<sequence length="187" mass="21408">MAADEPMEPFMGMKVRRRSSMYRVFSADYIDVPANPTLVKLLSKQGDKQVLFADNIMKVNRKCKLVRRVLIVTDVAIYILDSTFYRLKHRIPLQNIEKVTLSELSDNFFAISVPSEYDCLMASTRKSEIVTVLVEAVKQLISGTSPENELQVKFSNSFEYYIDAEHIREVHFESAEGGGIKTRFVDK</sequence>
<dbReference type="AlphaFoldDB" id="A0A8T0JDN5"/>
<proteinExistence type="predicted"/>
<name>A0A8T0JDN5_CERPU</name>
<dbReference type="InterPro" id="IPR010926">
    <property type="entry name" value="Myosin_TH1"/>
</dbReference>
<accession>A0A8T0JDN5</accession>
<reference evidence="2" key="1">
    <citation type="submission" date="2020-06" db="EMBL/GenBank/DDBJ databases">
        <title>WGS assembly of Ceratodon purpureus strain R40.</title>
        <authorList>
            <person name="Carey S.B."/>
            <person name="Jenkins J."/>
            <person name="Shu S."/>
            <person name="Lovell J.T."/>
            <person name="Sreedasyam A."/>
            <person name="Maumus F."/>
            <person name="Tiley G.P."/>
            <person name="Fernandez-Pozo N."/>
            <person name="Barry K."/>
            <person name="Chen C."/>
            <person name="Wang M."/>
            <person name="Lipzen A."/>
            <person name="Daum C."/>
            <person name="Saski C.A."/>
            <person name="Payton A.C."/>
            <person name="Mcbreen J.C."/>
            <person name="Conrad R.E."/>
            <person name="Kollar L.M."/>
            <person name="Olsson S."/>
            <person name="Huttunen S."/>
            <person name="Landis J.B."/>
            <person name="Wickett N.J."/>
            <person name="Johnson M.G."/>
            <person name="Rensing S.A."/>
            <person name="Grimwood J."/>
            <person name="Schmutz J."/>
            <person name="Mcdaniel S.F."/>
        </authorList>
    </citation>
    <scope>NUCLEOTIDE SEQUENCE</scope>
    <source>
        <strain evidence="2">R40</strain>
    </source>
</reference>
<keyword evidence="3" id="KW-1185">Reference proteome</keyword>
<evidence type="ECO:0000259" key="1">
    <source>
        <dbReference type="PROSITE" id="PS51757"/>
    </source>
</evidence>
<dbReference type="PANTHER" id="PTHR34969:SF1">
    <property type="entry name" value="TH1 DOMAIN-CONTAINING PROTEIN"/>
    <property type="match status" value="1"/>
</dbReference>
<protein>
    <recommendedName>
        <fullName evidence="1">TH1 domain-containing protein</fullName>
    </recommendedName>
</protein>
<dbReference type="GO" id="GO:0003774">
    <property type="term" value="F:cytoskeletal motor activity"/>
    <property type="evidence" value="ECO:0007669"/>
    <property type="project" value="InterPro"/>
</dbReference>
<feature type="domain" description="TH1" evidence="1">
    <location>
        <begin position="14"/>
        <end position="187"/>
    </location>
</feature>
<evidence type="ECO:0000313" key="3">
    <source>
        <dbReference type="Proteomes" id="UP000822688"/>
    </source>
</evidence>
<dbReference type="PANTHER" id="PTHR34969">
    <property type="entry name" value="OS01G0621700 PROTEIN"/>
    <property type="match status" value="1"/>
</dbReference>
<dbReference type="PROSITE" id="PS51757">
    <property type="entry name" value="TH1"/>
    <property type="match status" value="1"/>
</dbReference>
<organism evidence="2 3">
    <name type="scientific">Ceratodon purpureus</name>
    <name type="common">Fire moss</name>
    <name type="synonym">Dicranum purpureum</name>
    <dbReference type="NCBI Taxonomy" id="3225"/>
    <lineage>
        <taxon>Eukaryota</taxon>
        <taxon>Viridiplantae</taxon>
        <taxon>Streptophyta</taxon>
        <taxon>Embryophyta</taxon>
        <taxon>Bryophyta</taxon>
        <taxon>Bryophytina</taxon>
        <taxon>Bryopsida</taxon>
        <taxon>Dicranidae</taxon>
        <taxon>Pseudoditrichales</taxon>
        <taxon>Ditrichaceae</taxon>
        <taxon>Ceratodon</taxon>
    </lineage>
</organism>
<dbReference type="EMBL" id="CM026421">
    <property type="protein sequence ID" value="KAG0593565.1"/>
    <property type="molecule type" value="Genomic_DNA"/>
</dbReference>
<dbReference type="GO" id="GO:0016459">
    <property type="term" value="C:myosin complex"/>
    <property type="evidence" value="ECO:0007669"/>
    <property type="project" value="InterPro"/>
</dbReference>
<dbReference type="Proteomes" id="UP000822688">
    <property type="component" value="Chromosome 1"/>
</dbReference>
<evidence type="ECO:0000313" key="2">
    <source>
        <dbReference type="EMBL" id="KAG0593565.1"/>
    </source>
</evidence>
<gene>
    <name evidence="2" type="ORF">KC19_1G339300</name>
</gene>
<dbReference type="Pfam" id="PF06017">
    <property type="entry name" value="Myosin_TH1"/>
    <property type="match status" value="1"/>
</dbReference>
<comment type="caution">
    <text evidence="2">The sequence shown here is derived from an EMBL/GenBank/DDBJ whole genome shotgun (WGS) entry which is preliminary data.</text>
</comment>